<evidence type="ECO:0000256" key="1">
    <source>
        <dbReference type="ARBA" id="ARBA00004141"/>
    </source>
</evidence>
<dbReference type="Pfam" id="PF04932">
    <property type="entry name" value="Wzy_C"/>
    <property type="match status" value="1"/>
</dbReference>
<evidence type="ECO:0000256" key="2">
    <source>
        <dbReference type="ARBA" id="ARBA00022692"/>
    </source>
</evidence>
<feature type="transmembrane region" description="Helical" evidence="5">
    <location>
        <begin position="223"/>
        <end position="247"/>
    </location>
</feature>
<feature type="transmembrane region" description="Helical" evidence="5">
    <location>
        <begin position="142"/>
        <end position="159"/>
    </location>
</feature>
<comment type="caution">
    <text evidence="7">The sequence shown here is derived from an EMBL/GenBank/DDBJ whole genome shotgun (WGS) entry which is preliminary data.</text>
</comment>
<keyword evidence="4 5" id="KW-0472">Membrane</keyword>
<dbReference type="InterPro" id="IPR051533">
    <property type="entry name" value="WaaL-like"/>
</dbReference>
<dbReference type="InterPro" id="IPR007016">
    <property type="entry name" value="O-antigen_ligase-rel_domated"/>
</dbReference>
<evidence type="ECO:0000313" key="8">
    <source>
        <dbReference type="Proteomes" id="UP000229894"/>
    </source>
</evidence>
<accession>A0A2M7BU54</accession>
<keyword evidence="3 5" id="KW-1133">Transmembrane helix</keyword>
<dbReference type="PANTHER" id="PTHR37422">
    <property type="entry name" value="TEICHURONIC ACID BIOSYNTHESIS PROTEIN TUAE"/>
    <property type="match status" value="1"/>
</dbReference>
<feature type="transmembrane region" description="Helical" evidence="5">
    <location>
        <begin position="268"/>
        <end position="286"/>
    </location>
</feature>
<dbReference type="Proteomes" id="UP000229894">
    <property type="component" value="Unassembled WGS sequence"/>
</dbReference>
<evidence type="ECO:0000259" key="6">
    <source>
        <dbReference type="Pfam" id="PF04932"/>
    </source>
</evidence>
<dbReference type="AlphaFoldDB" id="A0A2M7BU54"/>
<dbReference type="PANTHER" id="PTHR37422:SF13">
    <property type="entry name" value="LIPOPOLYSACCHARIDE BIOSYNTHESIS PROTEIN PA4999-RELATED"/>
    <property type="match status" value="1"/>
</dbReference>
<evidence type="ECO:0000256" key="4">
    <source>
        <dbReference type="ARBA" id="ARBA00023136"/>
    </source>
</evidence>
<proteinExistence type="predicted"/>
<dbReference type="EMBL" id="PEUX01000052">
    <property type="protein sequence ID" value="PIV10092.1"/>
    <property type="molecule type" value="Genomic_DNA"/>
</dbReference>
<dbReference type="GO" id="GO:0016020">
    <property type="term" value="C:membrane"/>
    <property type="evidence" value="ECO:0007669"/>
    <property type="project" value="UniProtKB-SubCell"/>
</dbReference>
<feature type="transmembrane region" description="Helical" evidence="5">
    <location>
        <begin position="112"/>
        <end position="130"/>
    </location>
</feature>
<feature type="transmembrane region" description="Helical" evidence="5">
    <location>
        <begin position="65"/>
        <end position="81"/>
    </location>
</feature>
<feature type="transmembrane region" description="Helical" evidence="5">
    <location>
        <begin position="292"/>
        <end position="312"/>
    </location>
</feature>
<evidence type="ECO:0000313" key="7">
    <source>
        <dbReference type="EMBL" id="PIV10092.1"/>
    </source>
</evidence>
<evidence type="ECO:0000256" key="5">
    <source>
        <dbReference type="SAM" id="Phobius"/>
    </source>
</evidence>
<protein>
    <recommendedName>
        <fullName evidence="6">O-antigen ligase-related domain-containing protein</fullName>
    </recommendedName>
</protein>
<organism evidence="7 8">
    <name type="scientific">Candidatus Portnoybacteria bacterium CG03_land_8_20_14_0_80_41_10</name>
    <dbReference type="NCBI Taxonomy" id="1974808"/>
    <lineage>
        <taxon>Bacteria</taxon>
        <taxon>Candidatus Portnoyibacteriota</taxon>
    </lineage>
</organism>
<comment type="subcellular location">
    <subcellularLocation>
        <location evidence="1">Membrane</location>
        <topology evidence="1">Multi-pass membrane protein</topology>
    </subcellularLocation>
</comment>
<evidence type="ECO:0000256" key="3">
    <source>
        <dbReference type="ARBA" id="ARBA00022989"/>
    </source>
</evidence>
<feature type="domain" description="O-antigen ligase-related" evidence="6">
    <location>
        <begin position="98"/>
        <end position="240"/>
    </location>
</feature>
<feature type="transmembrane region" description="Helical" evidence="5">
    <location>
        <begin position="88"/>
        <end position="106"/>
    </location>
</feature>
<gene>
    <name evidence="7" type="ORF">COS49_02445</name>
</gene>
<name>A0A2M7BU54_9BACT</name>
<sequence>MAQVLVASGFWQALIGLAQYFNQKSLGLWYFKESSLNPEIAGVAKIVVDEVAFIRAYGALPHPNLLAAFLFLSIFFFYFLWLKEDSFFIKDCFGMTVFGILLAAFWLTFSRLIIAVFILASLLFFVWNYLKKPRLRKRTTGLLILFIVFCSLFAFLLWPEISTRFSISLTEQAVGLRAFYNQNALSIIGEHPWLGVGLGNFVWGIRETLYLLAGWLHQPVHNIYLLMASETGLIGLIVFLFFVFQLLRTGRKRTRLSRNFSSGPLRSFQSLATTCLLFVLCSFLFIGLFDHFFWTLQQGQLIFWLILGLMAGQRLRAI</sequence>
<reference evidence="8" key="1">
    <citation type="submission" date="2017-09" db="EMBL/GenBank/DDBJ databases">
        <title>Depth-based differentiation of microbial function through sediment-hosted aquifers and enrichment of novel symbionts in the deep terrestrial subsurface.</title>
        <authorList>
            <person name="Probst A.J."/>
            <person name="Ladd B."/>
            <person name="Jarett J.K."/>
            <person name="Geller-Mcgrath D.E."/>
            <person name="Sieber C.M.K."/>
            <person name="Emerson J.B."/>
            <person name="Anantharaman K."/>
            <person name="Thomas B.C."/>
            <person name="Malmstrom R."/>
            <person name="Stieglmeier M."/>
            <person name="Klingl A."/>
            <person name="Woyke T."/>
            <person name="Ryan C.M."/>
            <person name="Banfield J.F."/>
        </authorList>
    </citation>
    <scope>NUCLEOTIDE SEQUENCE [LARGE SCALE GENOMIC DNA]</scope>
</reference>
<keyword evidence="2 5" id="KW-0812">Transmembrane</keyword>